<dbReference type="GO" id="GO:0071555">
    <property type="term" value="P:cell wall organization"/>
    <property type="evidence" value="ECO:0007669"/>
    <property type="project" value="UniProtKB-UniRule"/>
</dbReference>
<feature type="transmembrane region" description="Helical" evidence="8">
    <location>
        <begin position="49"/>
        <end position="75"/>
    </location>
</feature>
<feature type="transmembrane region" description="Helical" evidence="8">
    <location>
        <begin position="133"/>
        <end position="155"/>
    </location>
</feature>
<evidence type="ECO:0000313" key="10">
    <source>
        <dbReference type="EMBL" id="AFZ47821.1"/>
    </source>
</evidence>
<keyword evidence="7 8" id="KW-0472">Membrane</keyword>
<evidence type="ECO:0000256" key="6">
    <source>
        <dbReference type="ARBA" id="ARBA00022989"/>
    </source>
</evidence>
<feature type="transmembrane region" description="Helical" evidence="8">
    <location>
        <begin position="487"/>
        <end position="508"/>
    </location>
</feature>
<dbReference type="InterPro" id="IPR004268">
    <property type="entry name" value="MurJ"/>
</dbReference>
<dbReference type="EMBL" id="CP003940">
    <property type="protein sequence ID" value="AFZ47821.1"/>
    <property type="molecule type" value="Genomic_DNA"/>
</dbReference>
<dbReference type="GO" id="GO:0009252">
    <property type="term" value="P:peptidoglycan biosynthetic process"/>
    <property type="evidence" value="ECO:0007669"/>
    <property type="project" value="UniProtKB-UniRule"/>
</dbReference>
<feature type="transmembrane region" description="Helical" evidence="8">
    <location>
        <begin position="361"/>
        <end position="378"/>
    </location>
</feature>
<sequence length="530" mass="57742">MNKGKQRSIGNIAGIVGIATFISKIVGLVREQVVAAAFGVGAVANAYAYAYVIPGFLLILLGGINGPFHSALVSVLAKRDQKEAAPLIETVTTLVTAILLVVTVVLIVFAGRFIDLIAPGLDSEVRAIAIQQFQIMAPLAVFAGLVGIGFGSLNASDQYWLPSLSPLFSSLTIIVGVGGLYWFLGEEINDPEYVKLGGVVLAVTTLLGGVWQWIAQQIAQMRSGISGFRLRFDWAREGLDDVMKVMIPATLSSGMLHINVYTDLFFASYLPNAAAAMRYANFVVLTPVGIISNVILVPFLPVFSRLTEPDKWDELKLKIRQSLVLTGLTMFPFSAIFVALSEPIIRIIFERGVFRADASALVAPVLLAYGLGMFFYLARDVLVRVFYALGDGNTPFKISILNIFLNAFLDYILVRSFEVQGLVFATIGVNVISMIIFIFLLNRRLNGLPLWEWAGVFSILVVASVVSGIACRAIHEGLTYFWGDDGFVLQFINLSVASVGAIALFLTFGKLLKLPELELLFNRVLAKLKR</sequence>
<dbReference type="CDD" id="cd13123">
    <property type="entry name" value="MATE_MurJ_like"/>
    <property type="match status" value="1"/>
</dbReference>
<name>K9YLL8_CYASC</name>
<feature type="transmembrane region" description="Helical" evidence="8">
    <location>
        <begin position="323"/>
        <end position="349"/>
    </location>
</feature>
<proteinExistence type="inferred from homology"/>
<protein>
    <recommendedName>
        <fullName evidence="8">Probable lipid II flippase MurJ</fullName>
    </recommendedName>
</protein>
<dbReference type="GO" id="GO:0005886">
    <property type="term" value="C:plasma membrane"/>
    <property type="evidence" value="ECO:0007669"/>
    <property type="project" value="UniProtKB-SubCell"/>
</dbReference>
<gene>
    <name evidence="8" type="primary">murJ</name>
    <name evidence="10" type="ordered locus">Cyast_1866</name>
</gene>
<feature type="transmembrane region" description="Helical" evidence="8">
    <location>
        <begin position="196"/>
        <end position="214"/>
    </location>
</feature>
<evidence type="ECO:0000313" key="11">
    <source>
        <dbReference type="Proteomes" id="UP000010483"/>
    </source>
</evidence>
<feature type="transmembrane region" description="Helical" evidence="8">
    <location>
        <begin position="421"/>
        <end position="441"/>
    </location>
</feature>
<feature type="transmembrane region" description="Helical" evidence="8">
    <location>
        <begin position="167"/>
        <end position="184"/>
    </location>
</feature>
<dbReference type="NCBIfam" id="TIGR01695">
    <property type="entry name" value="murJ_mviN"/>
    <property type="match status" value="1"/>
</dbReference>
<dbReference type="BioCyc" id="CSTA292563:G1353-1874-MONOMER"/>
<accession>K9YLL8</accession>
<feature type="transmembrane region" description="Helical" evidence="8">
    <location>
        <begin position="87"/>
        <end position="113"/>
    </location>
</feature>
<evidence type="ECO:0000256" key="8">
    <source>
        <dbReference type="HAMAP-Rule" id="MF_02078"/>
    </source>
</evidence>
<dbReference type="GO" id="GO:0008360">
    <property type="term" value="P:regulation of cell shape"/>
    <property type="evidence" value="ECO:0007669"/>
    <property type="project" value="UniProtKB-UniRule"/>
</dbReference>
<evidence type="ECO:0000256" key="9">
    <source>
        <dbReference type="PIRNR" id="PIRNR002869"/>
    </source>
</evidence>
<dbReference type="HAMAP" id="MF_02078">
    <property type="entry name" value="MurJ_MviN"/>
    <property type="match status" value="1"/>
</dbReference>
<comment type="function">
    <text evidence="8 9">Involved in peptidoglycan biosynthesis. Transports lipid-linked peptidoglycan precursors from the inner to the outer leaflet of the cytoplasmic membrane.</text>
</comment>
<evidence type="ECO:0000256" key="1">
    <source>
        <dbReference type="ARBA" id="ARBA00004651"/>
    </source>
</evidence>
<dbReference type="Proteomes" id="UP000010483">
    <property type="component" value="Chromosome"/>
</dbReference>
<dbReference type="PANTHER" id="PTHR43486">
    <property type="entry name" value="LIPID II FLIPPASE MURJ-RELATED"/>
    <property type="match status" value="1"/>
</dbReference>
<keyword evidence="8 9" id="KW-0961">Cell wall biogenesis/degradation</keyword>
<dbReference type="AlphaFoldDB" id="K9YLL8"/>
<keyword evidence="11" id="KW-1185">Reference proteome</keyword>
<keyword evidence="8" id="KW-0997">Cell inner membrane</keyword>
<keyword evidence="5 8" id="KW-0573">Peptidoglycan synthesis</keyword>
<dbReference type="PRINTS" id="PR01806">
    <property type="entry name" value="VIRFACTRMVIN"/>
</dbReference>
<keyword evidence="4 8" id="KW-0133">Cell shape</keyword>
<dbReference type="KEGG" id="csn:Cyast_1866"/>
<dbReference type="Pfam" id="PF03023">
    <property type="entry name" value="MurJ"/>
    <property type="match status" value="1"/>
</dbReference>
<dbReference type="GO" id="GO:0015648">
    <property type="term" value="F:lipid-linked peptidoglycan transporter activity"/>
    <property type="evidence" value="ECO:0007669"/>
    <property type="project" value="UniProtKB-UniRule"/>
</dbReference>
<dbReference type="STRING" id="292563.Cyast_1866"/>
<keyword evidence="6 8" id="KW-1133">Transmembrane helix</keyword>
<reference evidence="11" key="1">
    <citation type="journal article" date="2013" name="Proc. Natl. Acad. Sci. U.S.A.">
        <title>Improving the coverage of the cyanobacterial phylum using diversity-driven genome sequencing.</title>
        <authorList>
            <person name="Shih P.M."/>
            <person name="Wu D."/>
            <person name="Latifi A."/>
            <person name="Axen S.D."/>
            <person name="Fewer D.P."/>
            <person name="Talla E."/>
            <person name="Calteau A."/>
            <person name="Cai F."/>
            <person name="Tandeau de Marsac N."/>
            <person name="Rippka R."/>
            <person name="Herdman M."/>
            <person name="Sivonen K."/>
            <person name="Coursin T."/>
            <person name="Laurent T."/>
            <person name="Goodwin L."/>
            <person name="Nolan M."/>
            <person name="Davenport K.W."/>
            <person name="Han C.S."/>
            <person name="Rubin E.M."/>
            <person name="Eisen J.A."/>
            <person name="Woyke T."/>
            <person name="Gugger M."/>
            <person name="Kerfeld C.A."/>
        </authorList>
    </citation>
    <scope>NUCLEOTIDE SEQUENCE [LARGE SCALE GENOMIC DNA]</scope>
    <source>
        <strain evidence="11">ATCC 29140 / PCC 7202</strain>
    </source>
</reference>
<keyword evidence="2 8" id="KW-1003">Cell membrane</keyword>
<comment type="subcellular location">
    <subcellularLocation>
        <location evidence="8">Cell inner membrane</location>
        <topology evidence="8">Multi-pass membrane protein</topology>
    </subcellularLocation>
    <subcellularLocation>
        <location evidence="1">Cell membrane</location>
        <topology evidence="1">Multi-pass membrane protein</topology>
    </subcellularLocation>
</comment>
<comment type="similarity">
    <text evidence="8 9">Belongs to the MurJ/MviN family.</text>
</comment>
<feature type="transmembrane region" description="Helical" evidence="8">
    <location>
        <begin position="12"/>
        <end position="29"/>
    </location>
</feature>
<keyword evidence="3 8" id="KW-0812">Transmembrane</keyword>
<evidence type="ECO:0000256" key="4">
    <source>
        <dbReference type="ARBA" id="ARBA00022960"/>
    </source>
</evidence>
<evidence type="ECO:0000256" key="5">
    <source>
        <dbReference type="ARBA" id="ARBA00022984"/>
    </source>
</evidence>
<organism evidence="10 11">
    <name type="scientific">Cyanobacterium stanieri (strain ATCC 29140 / PCC 7202)</name>
    <dbReference type="NCBI Taxonomy" id="292563"/>
    <lineage>
        <taxon>Bacteria</taxon>
        <taxon>Bacillati</taxon>
        <taxon>Cyanobacteriota</taxon>
        <taxon>Cyanophyceae</taxon>
        <taxon>Oscillatoriophycideae</taxon>
        <taxon>Chroococcales</taxon>
        <taxon>Geminocystaceae</taxon>
        <taxon>Cyanobacterium</taxon>
    </lineage>
</organism>
<comment type="pathway">
    <text evidence="8">Cell wall biogenesis; peptidoglycan biosynthesis.</text>
</comment>
<evidence type="ECO:0000256" key="7">
    <source>
        <dbReference type="ARBA" id="ARBA00023136"/>
    </source>
</evidence>
<dbReference type="eggNOG" id="COG0728">
    <property type="taxonomic scope" value="Bacteria"/>
</dbReference>
<dbReference type="PATRIC" id="fig|292563.3.peg.1950"/>
<feature type="transmembrane region" description="Helical" evidence="8">
    <location>
        <begin position="398"/>
        <end position="414"/>
    </location>
</feature>
<dbReference type="PIRSF" id="PIRSF002869">
    <property type="entry name" value="MviN"/>
    <property type="match status" value="1"/>
</dbReference>
<evidence type="ECO:0000256" key="2">
    <source>
        <dbReference type="ARBA" id="ARBA00022475"/>
    </source>
</evidence>
<dbReference type="HOGENOM" id="CLU_006797_5_2_3"/>
<dbReference type="UniPathway" id="UPA00219"/>
<dbReference type="PANTHER" id="PTHR43486:SF1">
    <property type="entry name" value="LIPID II FLIPPASE MURJ-RELATED"/>
    <property type="match status" value="1"/>
</dbReference>
<feature type="transmembrane region" description="Helical" evidence="8">
    <location>
        <begin position="279"/>
        <end position="303"/>
    </location>
</feature>
<evidence type="ECO:0000256" key="3">
    <source>
        <dbReference type="ARBA" id="ARBA00022692"/>
    </source>
</evidence>
<feature type="transmembrane region" description="Helical" evidence="8">
    <location>
        <begin position="453"/>
        <end position="475"/>
    </location>
</feature>
<keyword evidence="8 9" id="KW-0813">Transport</keyword>